<dbReference type="Proteomes" id="UP000887540">
    <property type="component" value="Unplaced"/>
</dbReference>
<accession>A0A914EJU4</accession>
<dbReference type="AlphaFoldDB" id="A0A914EJU4"/>
<evidence type="ECO:0000256" key="1">
    <source>
        <dbReference type="SAM" id="MobiDB-lite"/>
    </source>
</evidence>
<name>A0A914EJU4_9BILA</name>
<feature type="compositionally biased region" description="Basic residues" evidence="1">
    <location>
        <begin position="58"/>
        <end position="67"/>
    </location>
</feature>
<feature type="region of interest" description="Disordered" evidence="1">
    <location>
        <begin position="35"/>
        <end position="67"/>
    </location>
</feature>
<feature type="compositionally biased region" description="Basic and acidic residues" evidence="1">
    <location>
        <begin position="35"/>
        <end position="57"/>
    </location>
</feature>
<evidence type="ECO:0000313" key="2">
    <source>
        <dbReference type="Proteomes" id="UP000887540"/>
    </source>
</evidence>
<proteinExistence type="predicted"/>
<protein>
    <submittedName>
        <fullName evidence="3">Uncharacterized protein</fullName>
    </submittedName>
</protein>
<keyword evidence="2" id="KW-1185">Reference proteome</keyword>
<sequence>MLAVMAYNDNRMAEVRGDRNISVVYQSFSKAKGEKVVKYKKGPPSEEWKKDLVDKSVERKRKSNRRR</sequence>
<evidence type="ECO:0000313" key="3">
    <source>
        <dbReference type="WBParaSite" id="ACRNAN_scaffold8862.g17558.t1"/>
    </source>
</evidence>
<reference evidence="3" key="1">
    <citation type="submission" date="2022-11" db="UniProtKB">
        <authorList>
            <consortium name="WormBaseParasite"/>
        </authorList>
    </citation>
    <scope>IDENTIFICATION</scope>
</reference>
<dbReference type="WBParaSite" id="ACRNAN_scaffold8862.g17558.t1">
    <property type="protein sequence ID" value="ACRNAN_scaffold8862.g17558.t1"/>
    <property type="gene ID" value="ACRNAN_scaffold8862.g17558"/>
</dbReference>
<organism evidence="2 3">
    <name type="scientific">Acrobeloides nanus</name>
    <dbReference type="NCBI Taxonomy" id="290746"/>
    <lineage>
        <taxon>Eukaryota</taxon>
        <taxon>Metazoa</taxon>
        <taxon>Ecdysozoa</taxon>
        <taxon>Nematoda</taxon>
        <taxon>Chromadorea</taxon>
        <taxon>Rhabditida</taxon>
        <taxon>Tylenchina</taxon>
        <taxon>Cephalobomorpha</taxon>
        <taxon>Cephaloboidea</taxon>
        <taxon>Cephalobidae</taxon>
        <taxon>Acrobeloides</taxon>
    </lineage>
</organism>